<dbReference type="CTD" id="183364"/>
<sequence length="147" mass="17121">MVRIIVDHSLILLYSLSAFEESKYISSEEQMQISEYINVDDKIIQRWFEIRRAPTQESWEPEVILPEAIAIFEKEFTTNPNPCSHTLEELRMKTHVQVDSINKWFDERRCAAEQNIKSDSEGSEASFSLCSSWGDTDKELKVDLKMA</sequence>
<dbReference type="Pfam" id="PF00046">
    <property type="entry name" value="Homeodomain"/>
    <property type="match status" value="1"/>
</dbReference>
<dbReference type="PaxDb" id="6239-C40D2.4"/>
<organism evidence="5 6">
    <name type="scientific">Caenorhabditis elegans</name>
    <dbReference type="NCBI Taxonomy" id="6239"/>
    <lineage>
        <taxon>Eukaryota</taxon>
        <taxon>Metazoa</taxon>
        <taxon>Ecdysozoa</taxon>
        <taxon>Nematoda</taxon>
        <taxon>Chromadorea</taxon>
        <taxon>Rhabditida</taxon>
        <taxon>Rhabditina</taxon>
        <taxon>Rhabditomorpha</taxon>
        <taxon>Rhabditoidea</taxon>
        <taxon>Rhabditidae</taxon>
        <taxon>Peloderinae</taxon>
        <taxon>Caenorhabditis</taxon>
    </lineage>
</organism>
<evidence type="ECO:0000256" key="2">
    <source>
        <dbReference type="PROSITE-ProRule" id="PRU00108"/>
    </source>
</evidence>
<dbReference type="GO" id="GO:0003677">
    <property type="term" value="F:DNA binding"/>
    <property type="evidence" value="ECO:0007669"/>
    <property type="project" value="UniProtKB-UniRule"/>
</dbReference>
<dbReference type="HOGENOM" id="CLU_1769737_0_0_1"/>
<dbReference type="InParanoid" id="O76560"/>
<dbReference type="Gene3D" id="1.10.10.60">
    <property type="entry name" value="Homeodomain-like"/>
    <property type="match status" value="2"/>
</dbReference>
<dbReference type="AlphaFoldDB" id="O76560"/>
<proteinExistence type="predicted"/>
<name>O76560_CAEEL</name>
<dbReference type="CDD" id="cd00086">
    <property type="entry name" value="homeodomain"/>
    <property type="match status" value="2"/>
</dbReference>
<comment type="subcellular location">
    <subcellularLocation>
        <location evidence="1 2 3">Nucleus</location>
    </subcellularLocation>
</comment>
<evidence type="ECO:0000256" key="3">
    <source>
        <dbReference type="RuleBase" id="RU000682"/>
    </source>
</evidence>
<dbReference type="STRING" id="6239.C40D2.4.1"/>
<dbReference type="KEGG" id="cel:CELE_C40D2.4"/>
<keyword evidence="2 3" id="KW-0238">DNA-binding</keyword>
<dbReference type="SMR" id="O76560"/>
<evidence type="ECO:0000256" key="1">
    <source>
        <dbReference type="ARBA" id="ARBA00004123"/>
    </source>
</evidence>
<keyword evidence="2 3" id="KW-0539">Nucleus</keyword>
<dbReference type="GO" id="GO:0005634">
    <property type="term" value="C:nucleus"/>
    <property type="evidence" value="ECO:0007669"/>
    <property type="project" value="UniProtKB-SubCell"/>
</dbReference>
<dbReference type="InterPro" id="IPR009057">
    <property type="entry name" value="Homeodomain-like_sf"/>
</dbReference>
<feature type="domain" description="Homeobox" evidence="4">
    <location>
        <begin position="19"/>
        <end position="58"/>
    </location>
</feature>
<dbReference type="Bgee" id="WBGene00016557">
    <property type="expression patterns" value="Expressed in pharyngeal muscle cell (C elegans)"/>
</dbReference>
<dbReference type="AGR" id="WB:WBGene00016557"/>
<evidence type="ECO:0000259" key="4">
    <source>
        <dbReference type="PROSITE" id="PS50071"/>
    </source>
</evidence>
<evidence type="ECO:0000313" key="6">
    <source>
        <dbReference type="Proteomes" id="UP000001940"/>
    </source>
</evidence>
<accession>O76560</accession>
<dbReference type="SMART" id="SM00389">
    <property type="entry name" value="HOX"/>
    <property type="match status" value="1"/>
</dbReference>
<dbReference type="PIR" id="T33327">
    <property type="entry name" value="T33327"/>
</dbReference>
<evidence type="ECO:0000313" key="5">
    <source>
        <dbReference type="EMBL" id="CCD67124.1"/>
    </source>
</evidence>
<feature type="DNA-binding region" description="Homeobox" evidence="2">
    <location>
        <begin position="21"/>
        <end position="59"/>
    </location>
</feature>
<protein>
    <submittedName>
        <fullName evidence="5">Homeobox domain-containing protein</fullName>
    </submittedName>
</protein>
<keyword evidence="6" id="KW-1185">Reference proteome</keyword>
<dbReference type="RefSeq" id="NP_494148.1">
    <property type="nucleotide sequence ID" value="NM_061747.4"/>
</dbReference>
<dbReference type="Proteomes" id="UP000001940">
    <property type="component" value="Chromosome II"/>
</dbReference>
<gene>
    <name evidence="5 7" type="primary">ceh-84</name>
    <name evidence="7" type="ORF">C40D2.4</name>
    <name evidence="5" type="ORF">CELE_C40D2.4</name>
</gene>
<dbReference type="WormBase" id="C40D2.4">
    <property type="protein sequence ID" value="CE19376"/>
    <property type="gene ID" value="WBGene00016557"/>
    <property type="gene designation" value="ceh-84"/>
</dbReference>
<dbReference type="InterPro" id="IPR001356">
    <property type="entry name" value="HD"/>
</dbReference>
<dbReference type="GeneID" id="183364"/>
<dbReference type="EMBL" id="BX284602">
    <property type="protein sequence ID" value="CCD67124.1"/>
    <property type="molecule type" value="Genomic_DNA"/>
</dbReference>
<keyword evidence="2 3" id="KW-0371">Homeobox</keyword>
<reference evidence="5 6" key="1">
    <citation type="journal article" date="1998" name="Science">
        <title>Genome sequence of the nematode C. elegans: a platform for investigating biology.</title>
        <authorList>
            <consortium name="The C. elegans sequencing consortium"/>
            <person name="Sulson J.E."/>
            <person name="Waterston R."/>
        </authorList>
    </citation>
    <scope>NUCLEOTIDE SEQUENCE [LARGE SCALE GENOMIC DNA]</scope>
    <source>
        <strain evidence="5 6">Bristol N2</strain>
    </source>
</reference>
<dbReference type="PROSITE" id="PS50071">
    <property type="entry name" value="HOMEOBOX_2"/>
    <property type="match status" value="1"/>
</dbReference>
<dbReference type="UCSC" id="C40D2.4">
    <property type="organism name" value="c. elegans"/>
</dbReference>
<evidence type="ECO:0000313" key="7">
    <source>
        <dbReference type="WormBase" id="C40D2.4"/>
    </source>
</evidence>
<dbReference type="SUPFAM" id="SSF46689">
    <property type="entry name" value="Homeodomain-like"/>
    <property type="match status" value="2"/>
</dbReference>